<comment type="caution">
    <text evidence="1">The sequence shown here is derived from an EMBL/GenBank/DDBJ whole genome shotgun (WGS) entry which is preliminary data.</text>
</comment>
<sequence>MKKVKGKLPRPSLIHYDFIYFSCGMHSVEEVVGPTTNSGFVALHPHPLVYNQPPFLSTLSHPIPLT</sequence>
<evidence type="ECO:0000313" key="1">
    <source>
        <dbReference type="EMBL" id="KAK7388165.1"/>
    </source>
</evidence>
<name>A0AAN9S2H1_PSOTE</name>
<protein>
    <submittedName>
        <fullName evidence="1">Uncharacterized protein</fullName>
    </submittedName>
</protein>
<gene>
    <name evidence="1" type="ORF">VNO78_22973</name>
</gene>
<dbReference type="Proteomes" id="UP001386955">
    <property type="component" value="Unassembled WGS sequence"/>
</dbReference>
<organism evidence="1 2">
    <name type="scientific">Psophocarpus tetragonolobus</name>
    <name type="common">Winged bean</name>
    <name type="synonym">Dolichos tetragonolobus</name>
    <dbReference type="NCBI Taxonomy" id="3891"/>
    <lineage>
        <taxon>Eukaryota</taxon>
        <taxon>Viridiplantae</taxon>
        <taxon>Streptophyta</taxon>
        <taxon>Embryophyta</taxon>
        <taxon>Tracheophyta</taxon>
        <taxon>Spermatophyta</taxon>
        <taxon>Magnoliopsida</taxon>
        <taxon>eudicotyledons</taxon>
        <taxon>Gunneridae</taxon>
        <taxon>Pentapetalae</taxon>
        <taxon>rosids</taxon>
        <taxon>fabids</taxon>
        <taxon>Fabales</taxon>
        <taxon>Fabaceae</taxon>
        <taxon>Papilionoideae</taxon>
        <taxon>50 kb inversion clade</taxon>
        <taxon>NPAAA clade</taxon>
        <taxon>indigoferoid/millettioid clade</taxon>
        <taxon>Phaseoleae</taxon>
        <taxon>Psophocarpus</taxon>
    </lineage>
</organism>
<dbReference type="EMBL" id="JAYMYS010000006">
    <property type="protein sequence ID" value="KAK7388165.1"/>
    <property type="molecule type" value="Genomic_DNA"/>
</dbReference>
<dbReference type="AlphaFoldDB" id="A0AAN9S2H1"/>
<proteinExistence type="predicted"/>
<keyword evidence="2" id="KW-1185">Reference proteome</keyword>
<reference evidence="1 2" key="1">
    <citation type="submission" date="2024-01" db="EMBL/GenBank/DDBJ databases">
        <title>The genomes of 5 underutilized Papilionoideae crops provide insights into root nodulation and disease resistanc.</title>
        <authorList>
            <person name="Jiang F."/>
        </authorList>
    </citation>
    <scope>NUCLEOTIDE SEQUENCE [LARGE SCALE GENOMIC DNA]</scope>
    <source>
        <strain evidence="1">DUOXIRENSHENG_FW03</strain>
        <tissue evidence="1">Leaves</tissue>
    </source>
</reference>
<evidence type="ECO:0000313" key="2">
    <source>
        <dbReference type="Proteomes" id="UP001386955"/>
    </source>
</evidence>
<accession>A0AAN9S2H1</accession>